<dbReference type="PATRIC" id="fig|1316928.3.peg.1987"/>
<dbReference type="AlphaFoldDB" id="R7YAC1"/>
<feature type="domain" description="HTH marR-type" evidence="1">
    <location>
        <begin position="1"/>
        <end position="145"/>
    </location>
</feature>
<dbReference type="PROSITE" id="PS50995">
    <property type="entry name" value="HTH_MARR_2"/>
    <property type="match status" value="1"/>
</dbReference>
<dbReference type="PANTHER" id="PTHR33164:SF99">
    <property type="entry name" value="MARR FAMILY REGULATORY PROTEIN"/>
    <property type="match status" value="1"/>
</dbReference>
<dbReference type="SUPFAM" id="SSF46785">
    <property type="entry name" value="Winged helix' DNA-binding domain"/>
    <property type="match status" value="1"/>
</dbReference>
<dbReference type="RefSeq" id="WP_010842411.1">
    <property type="nucleotide sequence ID" value="NZ_AQPW01000009.1"/>
</dbReference>
<evidence type="ECO:0000259" key="1">
    <source>
        <dbReference type="PROSITE" id="PS50995"/>
    </source>
</evidence>
<gene>
    <name evidence="2" type="ORF">GTC6_09939</name>
</gene>
<dbReference type="InterPro" id="IPR036390">
    <property type="entry name" value="WH_DNA-bd_sf"/>
</dbReference>
<comment type="caution">
    <text evidence="2">The sequence shown here is derived from an EMBL/GenBank/DDBJ whole genome shotgun (WGS) entry which is preliminary data.</text>
</comment>
<dbReference type="GO" id="GO:0006950">
    <property type="term" value="P:response to stress"/>
    <property type="evidence" value="ECO:0007669"/>
    <property type="project" value="TreeGrafter"/>
</dbReference>
<dbReference type="InterPro" id="IPR036388">
    <property type="entry name" value="WH-like_DNA-bd_sf"/>
</dbReference>
<dbReference type="PANTHER" id="PTHR33164">
    <property type="entry name" value="TRANSCRIPTIONAL REGULATOR, MARR FAMILY"/>
    <property type="match status" value="1"/>
</dbReference>
<dbReference type="Pfam" id="PF01047">
    <property type="entry name" value="MarR"/>
    <property type="match status" value="1"/>
</dbReference>
<organism evidence="2 3">
    <name type="scientific">Gordonia terrae C-6</name>
    <dbReference type="NCBI Taxonomy" id="1316928"/>
    <lineage>
        <taxon>Bacteria</taxon>
        <taxon>Bacillati</taxon>
        <taxon>Actinomycetota</taxon>
        <taxon>Actinomycetes</taxon>
        <taxon>Mycobacteriales</taxon>
        <taxon>Gordoniaceae</taxon>
        <taxon>Gordonia</taxon>
    </lineage>
</organism>
<accession>R7YAC1</accession>
<dbReference type="GO" id="GO:0003700">
    <property type="term" value="F:DNA-binding transcription factor activity"/>
    <property type="evidence" value="ECO:0007669"/>
    <property type="project" value="InterPro"/>
</dbReference>
<dbReference type="OrthoDB" id="8635520at2"/>
<dbReference type="InterPro" id="IPR000835">
    <property type="entry name" value="HTH_MarR-typ"/>
</dbReference>
<reference evidence="2 3" key="1">
    <citation type="journal article" date="2013" name="Genome Announc.">
        <title>Draft Genome Sequence of a Benzothiophene-Desulfurizing Bacterium, Gordona terrae Strain C-6.</title>
        <authorList>
            <person name="Wang W."/>
            <person name="Ma T."/>
            <person name="Ren Y."/>
            <person name="Li G."/>
        </authorList>
    </citation>
    <scope>NUCLEOTIDE SEQUENCE [LARGE SCALE GENOMIC DNA]</scope>
    <source>
        <strain evidence="2 3">C-6</strain>
    </source>
</reference>
<proteinExistence type="predicted"/>
<dbReference type="SMART" id="SM00347">
    <property type="entry name" value="HTH_MARR"/>
    <property type="match status" value="1"/>
</dbReference>
<dbReference type="Proteomes" id="UP000013569">
    <property type="component" value="Unassembled WGS sequence"/>
</dbReference>
<evidence type="ECO:0000313" key="3">
    <source>
        <dbReference type="Proteomes" id="UP000013569"/>
    </source>
</evidence>
<name>R7YAC1_9ACTN</name>
<dbReference type="EMBL" id="AQPW01000009">
    <property type="protein sequence ID" value="EON32976.1"/>
    <property type="molecule type" value="Genomic_DNA"/>
</dbReference>
<sequence>MTQWLDEDEQRTWRAVVKMFGQLTAELAQALNRDSDMSISDYEVLAILSEAPDGALQARALRCELQWEKSRLAHQVRRMEQRGLVRRETCADDRRAPLVCITEAGNAAVRAAAPAHVARVRELFFDALTPAQSHAMREAAEAILENLSASDPGAEVDRASS</sequence>
<protein>
    <submittedName>
        <fullName evidence="2">MarR family transcriptional regulator</fullName>
    </submittedName>
</protein>
<evidence type="ECO:0000313" key="2">
    <source>
        <dbReference type="EMBL" id="EON32976.1"/>
    </source>
</evidence>
<dbReference type="Gene3D" id="1.10.10.10">
    <property type="entry name" value="Winged helix-like DNA-binding domain superfamily/Winged helix DNA-binding domain"/>
    <property type="match status" value="1"/>
</dbReference>
<dbReference type="InterPro" id="IPR039422">
    <property type="entry name" value="MarR/SlyA-like"/>
</dbReference>